<dbReference type="PRINTS" id="PR01438">
    <property type="entry name" value="UNVRSLSTRESS"/>
</dbReference>
<feature type="domain" description="UspA" evidence="2">
    <location>
        <begin position="156"/>
        <end position="285"/>
    </location>
</feature>
<name>A0A7D6Z798_9NOCA</name>
<accession>A0A7D6Z798</accession>
<dbReference type="Pfam" id="PF00582">
    <property type="entry name" value="Usp"/>
    <property type="match status" value="2"/>
</dbReference>
<gene>
    <name evidence="3" type="ORF">H0264_25000</name>
</gene>
<dbReference type="AlphaFoldDB" id="A0A7D6Z798"/>
<protein>
    <submittedName>
        <fullName evidence="3">Universal stress protein</fullName>
    </submittedName>
</protein>
<proteinExistence type="inferred from homology"/>
<dbReference type="PANTHER" id="PTHR46268">
    <property type="entry name" value="STRESS RESPONSE PROTEIN NHAX"/>
    <property type="match status" value="1"/>
</dbReference>
<evidence type="ECO:0000259" key="2">
    <source>
        <dbReference type="Pfam" id="PF00582"/>
    </source>
</evidence>
<reference evidence="3 4" key="1">
    <citation type="submission" date="2020-07" db="EMBL/GenBank/DDBJ databases">
        <authorList>
            <person name="Zhuang K."/>
            <person name="Ran Y."/>
        </authorList>
    </citation>
    <scope>NUCLEOTIDE SEQUENCE [LARGE SCALE GENOMIC DNA]</scope>
    <source>
        <strain evidence="3 4">WCH-YHL-001</strain>
    </source>
</reference>
<dbReference type="InterPro" id="IPR006016">
    <property type="entry name" value="UspA"/>
</dbReference>
<dbReference type="InterPro" id="IPR014729">
    <property type="entry name" value="Rossmann-like_a/b/a_fold"/>
</dbReference>
<dbReference type="SUPFAM" id="SSF52402">
    <property type="entry name" value="Adenine nucleotide alpha hydrolases-like"/>
    <property type="match status" value="2"/>
</dbReference>
<evidence type="ECO:0000313" key="4">
    <source>
        <dbReference type="Proteomes" id="UP000515512"/>
    </source>
</evidence>
<dbReference type="KEGG" id="nhu:H0264_25000"/>
<evidence type="ECO:0000313" key="3">
    <source>
        <dbReference type="EMBL" id="QLY28588.1"/>
    </source>
</evidence>
<comment type="similarity">
    <text evidence="1">Belongs to the universal stress protein A family.</text>
</comment>
<sequence>MDAHRDQGAVVVGVDGSGTSLNAVRWAAYAAERLHTPLVIACAPPFFTHRTMDARTPESNPPSRWHRIAESTADHAAALVRTYAPELPVATETTPEAPDLALISRSAQARLLVVGAQTAWDNRVVGPTTMAVARHAHCPVVVWRGVAGRPIPRRSPVAVGVDGTPLSTGALELGFELADAFGVSLLAVHARPHRIAPVGRQYDHAETEQNVPTDALAPYRTKYPHVEATEVTVTGVPATMLAAMGRDAQLLVVGTRARNAATAALFGSTSRDLLHHAPCPVLLYR</sequence>
<dbReference type="EMBL" id="CP059399">
    <property type="protein sequence ID" value="QLY28588.1"/>
    <property type="molecule type" value="Genomic_DNA"/>
</dbReference>
<dbReference type="PANTHER" id="PTHR46268:SF6">
    <property type="entry name" value="UNIVERSAL STRESS PROTEIN UP12"/>
    <property type="match status" value="1"/>
</dbReference>
<keyword evidence="4" id="KW-1185">Reference proteome</keyword>
<organism evidence="3 4">
    <name type="scientific">Nocardia huaxiensis</name>
    <dbReference type="NCBI Taxonomy" id="2755382"/>
    <lineage>
        <taxon>Bacteria</taxon>
        <taxon>Bacillati</taxon>
        <taxon>Actinomycetota</taxon>
        <taxon>Actinomycetes</taxon>
        <taxon>Mycobacteriales</taxon>
        <taxon>Nocardiaceae</taxon>
        <taxon>Nocardia</taxon>
    </lineage>
</organism>
<dbReference type="InterPro" id="IPR006015">
    <property type="entry name" value="Universal_stress_UspA"/>
</dbReference>
<dbReference type="Gene3D" id="3.40.50.620">
    <property type="entry name" value="HUPs"/>
    <property type="match status" value="2"/>
</dbReference>
<evidence type="ECO:0000256" key="1">
    <source>
        <dbReference type="ARBA" id="ARBA00008791"/>
    </source>
</evidence>
<dbReference type="RefSeq" id="WP_181579794.1">
    <property type="nucleotide sequence ID" value="NZ_CP059399.1"/>
</dbReference>
<dbReference type="Proteomes" id="UP000515512">
    <property type="component" value="Chromosome"/>
</dbReference>
<feature type="domain" description="UspA" evidence="2">
    <location>
        <begin position="10"/>
        <end position="143"/>
    </location>
</feature>